<name>A0A9E2SEP9_9BACT</name>
<dbReference type="EMBL" id="JAHSPG010000016">
    <property type="protein sequence ID" value="MBV4359744.1"/>
    <property type="molecule type" value="Genomic_DNA"/>
</dbReference>
<keyword evidence="1" id="KW-1133">Transmembrane helix</keyword>
<keyword evidence="1" id="KW-0812">Transmembrane</keyword>
<dbReference type="AlphaFoldDB" id="A0A9E2SEP9"/>
<keyword evidence="1" id="KW-0472">Membrane</keyword>
<gene>
    <name evidence="2" type="ORF">KTO63_21420</name>
</gene>
<evidence type="ECO:0000256" key="1">
    <source>
        <dbReference type="SAM" id="Phobius"/>
    </source>
</evidence>
<dbReference type="RefSeq" id="WP_217794008.1">
    <property type="nucleotide sequence ID" value="NZ_JAHSPG010000016.1"/>
</dbReference>
<feature type="transmembrane region" description="Helical" evidence="1">
    <location>
        <begin position="31"/>
        <end position="49"/>
    </location>
</feature>
<protein>
    <submittedName>
        <fullName evidence="2">Uncharacterized protein</fullName>
    </submittedName>
</protein>
<proteinExistence type="predicted"/>
<feature type="transmembrane region" description="Helical" evidence="1">
    <location>
        <begin position="61"/>
        <end position="82"/>
    </location>
</feature>
<accession>A0A9E2SEP9</accession>
<sequence length="176" mass="20796">MLQQASSEIRMNEDHKGLLVEKLQWSKRTIFSRYACFYGAVIFILALLLNKVKHLSDISMYGWEIISAFSLPFLSIFTFFLVRDIRRDVIPLKKDISCAKCWQHHFVAQKYYHALIKKYLLFYPGKEDEYIEVSPEDFDKLIEGEYLNLVTSQSDEIICLQRDNGEIIRAFDFSFK</sequence>
<organism evidence="2 3">
    <name type="scientific">Pinibacter aurantiacus</name>
    <dbReference type="NCBI Taxonomy" id="2851599"/>
    <lineage>
        <taxon>Bacteria</taxon>
        <taxon>Pseudomonadati</taxon>
        <taxon>Bacteroidota</taxon>
        <taxon>Chitinophagia</taxon>
        <taxon>Chitinophagales</taxon>
        <taxon>Chitinophagaceae</taxon>
        <taxon>Pinibacter</taxon>
    </lineage>
</organism>
<comment type="caution">
    <text evidence="2">The sequence shown here is derived from an EMBL/GenBank/DDBJ whole genome shotgun (WGS) entry which is preliminary data.</text>
</comment>
<dbReference type="Proteomes" id="UP000812270">
    <property type="component" value="Unassembled WGS sequence"/>
</dbReference>
<keyword evidence="3" id="KW-1185">Reference proteome</keyword>
<evidence type="ECO:0000313" key="2">
    <source>
        <dbReference type="EMBL" id="MBV4359744.1"/>
    </source>
</evidence>
<reference evidence="2" key="1">
    <citation type="submission" date="2021-06" db="EMBL/GenBank/DDBJ databases">
        <authorList>
            <person name="Huq M.A."/>
        </authorList>
    </citation>
    <scope>NUCLEOTIDE SEQUENCE</scope>
    <source>
        <strain evidence="2">MAH-26</strain>
    </source>
</reference>
<evidence type="ECO:0000313" key="3">
    <source>
        <dbReference type="Proteomes" id="UP000812270"/>
    </source>
</evidence>